<dbReference type="PANTHER" id="PTHR10578:SF140">
    <property type="entry name" value="FMN HYDROXY ACID DEHYDROGENASE DOMAIN-CONTAINING PROTEIN"/>
    <property type="match status" value="1"/>
</dbReference>
<feature type="compositionally biased region" description="Low complexity" evidence="6">
    <location>
        <begin position="307"/>
        <end position="317"/>
    </location>
</feature>
<dbReference type="InterPro" id="IPR008259">
    <property type="entry name" value="FMN_hydac_DH_AS"/>
</dbReference>
<evidence type="ECO:0000256" key="1">
    <source>
        <dbReference type="ARBA" id="ARBA00001917"/>
    </source>
</evidence>
<dbReference type="AlphaFoldDB" id="A0A151GU26"/>
<evidence type="ECO:0000313" key="10">
    <source>
        <dbReference type="Proteomes" id="UP000076580"/>
    </source>
</evidence>
<keyword evidence="10" id="KW-1185">Reference proteome</keyword>
<dbReference type="Proteomes" id="UP000076580">
    <property type="component" value="Chromosome 01"/>
</dbReference>
<dbReference type="PANTHER" id="PTHR10578">
    <property type="entry name" value="S -2-HYDROXY-ACID OXIDASE-RELATED"/>
    <property type="match status" value="1"/>
</dbReference>
<comment type="similarity">
    <text evidence="3">Belongs to the FMN-dependent alpha-hydroxy acid dehydrogenase family.</text>
</comment>
<keyword evidence="5" id="KW-0288">FMN</keyword>
<reference evidence="9 10" key="1">
    <citation type="journal article" date="2016" name="Sci. Rep.">
        <title>Insights into Adaptations to a Near-Obligate Nematode Endoparasitic Lifestyle from the Finished Genome of Drechmeria coniospora.</title>
        <authorList>
            <person name="Zhang L."/>
            <person name="Zhou Z."/>
            <person name="Guo Q."/>
            <person name="Fokkens L."/>
            <person name="Miskei M."/>
            <person name="Pocsi I."/>
            <person name="Zhang W."/>
            <person name="Chen M."/>
            <person name="Wang L."/>
            <person name="Sun Y."/>
            <person name="Donzelli B.G."/>
            <person name="Gibson D.M."/>
            <person name="Nelson D.R."/>
            <person name="Luo J.G."/>
            <person name="Rep M."/>
            <person name="Liu H."/>
            <person name="Yang S."/>
            <person name="Wang J."/>
            <person name="Krasnoff S.B."/>
            <person name="Xu Y."/>
            <person name="Molnar I."/>
            <person name="Lin M."/>
        </authorList>
    </citation>
    <scope>NUCLEOTIDE SEQUENCE [LARGE SCALE GENOMIC DNA]</scope>
    <source>
        <strain evidence="9 10">ARSEF 6962</strain>
    </source>
</reference>
<dbReference type="GO" id="GO:0016491">
    <property type="term" value="F:oxidoreductase activity"/>
    <property type="evidence" value="ECO:0007669"/>
    <property type="project" value="UniProtKB-KW"/>
</dbReference>
<feature type="active site" description="Proton acceptor" evidence="4">
    <location>
        <position position="315"/>
    </location>
</feature>
<evidence type="ECO:0000256" key="2">
    <source>
        <dbReference type="ARBA" id="ARBA00023002"/>
    </source>
</evidence>
<feature type="binding site" evidence="5">
    <location>
        <position position="318"/>
    </location>
    <ligand>
        <name>glyoxylate</name>
        <dbReference type="ChEBI" id="CHEBI:36655"/>
    </ligand>
</feature>
<dbReference type="PIRSF" id="PIRSF000138">
    <property type="entry name" value="Al-hdrx_acd_dh"/>
    <property type="match status" value="1"/>
</dbReference>
<feature type="binding site" evidence="5">
    <location>
        <begin position="349"/>
        <end position="353"/>
    </location>
    <ligand>
        <name>FMN</name>
        <dbReference type="ChEBI" id="CHEBI:58210"/>
    </ligand>
</feature>
<feature type="binding site" evidence="5">
    <location>
        <begin position="138"/>
        <end position="140"/>
    </location>
    <ligand>
        <name>FMN</name>
        <dbReference type="ChEBI" id="CHEBI:58210"/>
    </ligand>
</feature>
<evidence type="ECO:0000256" key="6">
    <source>
        <dbReference type="SAM" id="MobiDB-lite"/>
    </source>
</evidence>
<sequence>MRSATIFTFALANGALAARAFLNEPDTGIQDVLGGLPDGRLPELSSIVGLPDFEWVAKKYMPVRNFSYYRNGAGGEWSYRNNLEVFHRYRLRPRVLVDNWAIESTLSMYLPHPLGMGNNEIVATILGHIVSAPFFISPAARAHYAHPDAKLNLVKAAGAEKIMYMPALYASKTINEIAAAKKPGQGTFQQLHLSSNRSGNQELFDRAEKSGAMAIVFTVDSAADGNRHRAARFGVGSVYVLLGPTSLRPLDSVPTDQCPPRPISSDPDYSSFTWNFYRSLTNMTRLPIILKGIMTVKGRANGGSQQGAGHHSSNHGGRQLDGSPSSLEVALEIHDRAPDVFKGTEVYADGGIRYGAYALMLEI</sequence>
<dbReference type="Gene3D" id="3.20.20.70">
    <property type="entry name" value="Aldolase class I"/>
    <property type="match status" value="1"/>
</dbReference>
<name>A0A151GU26_DRECN</name>
<feature type="binding site" evidence="5">
    <location>
        <position position="218"/>
    </location>
    <ligand>
        <name>FMN</name>
        <dbReference type="ChEBI" id="CHEBI:58210"/>
    </ligand>
</feature>
<protein>
    <submittedName>
        <fullName evidence="9">Putative CYB2-lactate dehydrogenase cytochrome b2</fullName>
    </submittedName>
</protein>
<dbReference type="InterPro" id="IPR000262">
    <property type="entry name" value="FMN-dep_DH"/>
</dbReference>
<feature type="region of interest" description="Disordered" evidence="6">
    <location>
        <begin position="300"/>
        <end position="325"/>
    </location>
</feature>
<evidence type="ECO:0000256" key="7">
    <source>
        <dbReference type="SAM" id="SignalP"/>
    </source>
</evidence>
<comment type="caution">
    <text evidence="9">The sequence shown here is derived from an EMBL/GenBank/DDBJ whole genome shotgun (WGS) entry which is preliminary data.</text>
</comment>
<comment type="cofactor">
    <cofactor evidence="1">
        <name>FMN</name>
        <dbReference type="ChEBI" id="CHEBI:58210"/>
    </cofactor>
</comment>
<feature type="binding site" evidence="5">
    <location>
        <position position="313"/>
    </location>
    <ligand>
        <name>FMN</name>
        <dbReference type="ChEBI" id="CHEBI:58210"/>
    </ligand>
</feature>
<feature type="binding site" evidence="5">
    <location>
        <position position="315"/>
    </location>
    <ligand>
        <name>glyoxylate</name>
        <dbReference type="ChEBI" id="CHEBI:36655"/>
    </ligand>
</feature>
<dbReference type="GO" id="GO:0010181">
    <property type="term" value="F:FMN binding"/>
    <property type="evidence" value="ECO:0007669"/>
    <property type="project" value="InterPro"/>
</dbReference>
<dbReference type="PROSITE" id="PS00557">
    <property type="entry name" value="FMN_HYDROXY_ACID_DH_1"/>
    <property type="match status" value="1"/>
</dbReference>
<dbReference type="InterPro" id="IPR012133">
    <property type="entry name" value="Alpha-hydoxy_acid_DH_FMN"/>
</dbReference>
<dbReference type="InterPro" id="IPR037396">
    <property type="entry name" value="FMN_HAD"/>
</dbReference>
<keyword evidence="7" id="KW-0732">Signal</keyword>
<feature type="domain" description="FMN hydroxy acid dehydrogenase" evidence="8">
    <location>
        <begin position="42"/>
        <end position="363"/>
    </location>
</feature>
<evidence type="ECO:0000313" key="9">
    <source>
        <dbReference type="EMBL" id="KYK60624.1"/>
    </source>
</evidence>
<dbReference type="PROSITE" id="PS51349">
    <property type="entry name" value="FMN_HYDROXY_ACID_DH_2"/>
    <property type="match status" value="1"/>
</dbReference>
<dbReference type="InterPro" id="IPR013785">
    <property type="entry name" value="Aldolase_TIM"/>
</dbReference>
<dbReference type="Pfam" id="PF01070">
    <property type="entry name" value="FMN_dh"/>
    <property type="match status" value="1"/>
</dbReference>
<keyword evidence="5" id="KW-0285">Flavoprotein</keyword>
<feature type="signal peptide" evidence="7">
    <location>
        <begin position="1"/>
        <end position="17"/>
    </location>
</feature>
<evidence type="ECO:0000256" key="5">
    <source>
        <dbReference type="PIRSR" id="PIRSR000138-2"/>
    </source>
</evidence>
<proteinExistence type="inferred from homology"/>
<organism evidence="9 10">
    <name type="scientific">Drechmeria coniospora</name>
    <name type="common">Nematophagous fungus</name>
    <name type="synonym">Meria coniospora</name>
    <dbReference type="NCBI Taxonomy" id="98403"/>
    <lineage>
        <taxon>Eukaryota</taxon>
        <taxon>Fungi</taxon>
        <taxon>Dikarya</taxon>
        <taxon>Ascomycota</taxon>
        <taxon>Pezizomycotina</taxon>
        <taxon>Sordariomycetes</taxon>
        <taxon>Hypocreomycetidae</taxon>
        <taxon>Hypocreales</taxon>
        <taxon>Ophiocordycipitaceae</taxon>
        <taxon>Drechmeria</taxon>
    </lineage>
</organism>
<dbReference type="GeneID" id="63714405"/>
<feature type="chain" id="PRO_5007580982" evidence="7">
    <location>
        <begin position="18"/>
        <end position="363"/>
    </location>
</feature>
<dbReference type="InParanoid" id="A0A151GU26"/>
<dbReference type="STRING" id="98403.A0A151GU26"/>
<dbReference type="RefSeq" id="XP_040659976.1">
    <property type="nucleotide sequence ID" value="XM_040799093.1"/>
</dbReference>
<accession>A0A151GU26</accession>
<dbReference type="EMBL" id="LAYC01000001">
    <property type="protein sequence ID" value="KYK60624.1"/>
    <property type="molecule type" value="Genomic_DNA"/>
</dbReference>
<feature type="binding site" evidence="5">
    <location>
        <position position="190"/>
    </location>
    <ligand>
        <name>FMN</name>
        <dbReference type="ChEBI" id="CHEBI:58210"/>
    </ligand>
</feature>
<evidence type="ECO:0000259" key="8">
    <source>
        <dbReference type="PROSITE" id="PS51349"/>
    </source>
</evidence>
<feature type="binding site" evidence="5">
    <location>
        <position position="227"/>
    </location>
    <ligand>
        <name>glyoxylate</name>
        <dbReference type="ChEBI" id="CHEBI:36655"/>
    </ligand>
</feature>
<gene>
    <name evidence="9" type="ORF">DCS_01762</name>
</gene>
<feature type="binding site" evidence="5">
    <location>
        <position position="68"/>
    </location>
    <ligand>
        <name>glyoxylate</name>
        <dbReference type="ChEBI" id="CHEBI:36655"/>
    </ligand>
</feature>
<feature type="binding site" evidence="5">
    <location>
        <position position="291"/>
    </location>
    <ligand>
        <name>FMN</name>
        <dbReference type="ChEBI" id="CHEBI:58210"/>
    </ligand>
</feature>
<keyword evidence="2" id="KW-0560">Oxidoreductase</keyword>
<evidence type="ECO:0000256" key="4">
    <source>
        <dbReference type="PIRSR" id="PIRSR000138-1"/>
    </source>
</evidence>
<dbReference type="SUPFAM" id="SSF51395">
    <property type="entry name" value="FMN-linked oxidoreductases"/>
    <property type="match status" value="1"/>
</dbReference>
<evidence type="ECO:0000256" key="3">
    <source>
        <dbReference type="ARBA" id="ARBA00024042"/>
    </source>
</evidence>